<dbReference type="EMBL" id="JBHUMY010000007">
    <property type="protein sequence ID" value="MFD2660237.1"/>
    <property type="molecule type" value="Genomic_DNA"/>
</dbReference>
<reference evidence="2" key="1">
    <citation type="journal article" date="2019" name="Int. J. Syst. Evol. Microbiol.">
        <title>The Global Catalogue of Microorganisms (GCM) 10K type strain sequencing project: providing services to taxonomists for standard genome sequencing and annotation.</title>
        <authorList>
            <consortium name="The Broad Institute Genomics Platform"/>
            <consortium name="The Broad Institute Genome Sequencing Center for Infectious Disease"/>
            <person name="Wu L."/>
            <person name="Ma J."/>
        </authorList>
    </citation>
    <scope>NUCLEOTIDE SEQUENCE [LARGE SCALE GENOMIC DNA]</scope>
    <source>
        <strain evidence="2">TISTR 1827</strain>
    </source>
</reference>
<keyword evidence="2" id="KW-1185">Reference proteome</keyword>
<protein>
    <recommendedName>
        <fullName evidence="3">Fungal lipase-like domain-containing protein</fullName>
    </recommendedName>
</protein>
<evidence type="ECO:0000313" key="1">
    <source>
        <dbReference type="EMBL" id="MFD2660237.1"/>
    </source>
</evidence>
<sequence>MAFCNKIRIYLLAGVATSPTIFTVCIDKLEKLFKDDGLEPVIDTIFPYGDASRRLYRQVLEVGSDIPRRVKLARVGGREALRSIKPACNGEPLLLIGHSGGGAAAYQAARMLYEQAGVDNFRVVQIGSPRIPIDPRLKDKVSYFHAVDEKGKPVDPITRIGSWGGFTASRKLAVPMWNRMKYAPGHIEGIRTIGGHADYFRHMAPYIDQQSICNLDKTIGRVHNWFKQAAYA</sequence>
<evidence type="ECO:0008006" key="3">
    <source>
        <dbReference type="Google" id="ProtNLM"/>
    </source>
</evidence>
<dbReference type="InterPro" id="IPR029058">
    <property type="entry name" value="AB_hydrolase_fold"/>
</dbReference>
<dbReference type="Proteomes" id="UP001597493">
    <property type="component" value="Unassembled WGS sequence"/>
</dbReference>
<dbReference type="RefSeq" id="WP_379271274.1">
    <property type="nucleotide sequence ID" value="NZ_JBHUGT010000018.1"/>
</dbReference>
<organism evidence="1 2">
    <name type="scientific">Paenibacillus thailandensis</name>
    <dbReference type="NCBI Taxonomy" id="393250"/>
    <lineage>
        <taxon>Bacteria</taxon>
        <taxon>Bacillati</taxon>
        <taxon>Bacillota</taxon>
        <taxon>Bacilli</taxon>
        <taxon>Bacillales</taxon>
        <taxon>Paenibacillaceae</taxon>
        <taxon>Paenibacillus</taxon>
    </lineage>
</organism>
<name>A0ABW5QV60_9BACL</name>
<evidence type="ECO:0000313" key="2">
    <source>
        <dbReference type="Proteomes" id="UP001597493"/>
    </source>
</evidence>
<comment type="caution">
    <text evidence="1">The sequence shown here is derived from an EMBL/GenBank/DDBJ whole genome shotgun (WGS) entry which is preliminary data.</text>
</comment>
<accession>A0ABW5QV60</accession>
<dbReference type="Gene3D" id="3.40.50.1820">
    <property type="entry name" value="alpha/beta hydrolase"/>
    <property type="match status" value="1"/>
</dbReference>
<gene>
    <name evidence="1" type="ORF">ACFSW5_08125</name>
</gene>
<dbReference type="SUPFAM" id="SSF53474">
    <property type="entry name" value="alpha/beta-Hydrolases"/>
    <property type="match status" value="1"/>
</dbReference>
<proteinExistence type="predicted"/>